<dbReference type="InterPro" id="IPR050411">
    <property type="entry name" value="AlphaKG_dependent_hydroxylases"/>
</dbReference>
<dbReference type="OrthoDB" id="272271at2759"/>
<sequence length="353" mass="40076">MATADILPYELYSDAPGFLLNKREWEAANATHPSSFNFGPLPSGWPHELRGPQVWTGDYLKDNRKYEKEDQNIAFLGINSWIGDQRLNQGARRGLCHIKSISHIDPSQRGKIYVSAQDTNAQMYHSDAGSDVVALMAVSLTGKGGASTVASSWQVYNHLAKTRPDILRILAEKKFRWEANGIPDDGVRLIHWKDEKLFLNFSTRTFIGYGELPERDTRYPALTFEEREAFGGWQWVAEQYSLETPLQVGDIEWVNNLHHQHARRGFTEDPANPRHLLRVWLRDAELTPELPTDIKRKFDAMFSDAPDFYPVDELEEDARRRETGVFTGSCKNETAAERLASGGIRADNANASR</sequence>
<name>A0A0G2ECJ2_PHACM</name>
<dbReference type="Gene3D" id="3.60.130.10">
    <property type="entry name" value="Clavaminate synthase-like"/>
    <property type="match status" value="1"/>
</dbReference>
<reference evidence="3 4" key="2">
    <citation type="submission" date="2015-05" db="EMBL/GenBank/DDBJ databases">
        <authorList>
            <person name="Morales-Cruz A."/>
            <person name="Amrine K.C."/>
            <person name="Cantu D."/>
        </authorList>
    </citation>
    <scope>NUCLEOTIDE SEQUENCE [LARGE SCALE GENOMIC DNA]</scope>
    <source>
        <strain evidence="3">UCRPC4</strain>
    </source>
</reference>
<dbReference type="PANTHER" id="PTHR10696:SF54">
    <property type="entry name" value="FAMILY OXIDOREDUCTASE, PUTATIVE (AFU_ORTHOLOGUE AFUA_4G13850)-RELATED"/>
    <property type="match status" value="1"/>
</dbReference>
<dbReference type="EMBL" id="LCWF01000103">
    <property type="protein sequence ID" value="KKY19986.1"/>
    <property type="molecule type" value="Genomic_DNA"/>
</dbReference>
<gene>
    <name evidence="3" type="ORF">UCRPC4_g04309</name>
</gene>
<feature type="domain" description="TauD/TfdA-like" evidence="2">
    <location>
        <begin position="117"/>
        <end position="280"/>
    </location>
</feature>
<dbReference type="AlphaFoldDB" id="A0A0G2ECJ2"/>
<dbReference type="Pfam" id="PF02668">
    <property type="entry name" value="TauD"/>
    <property type="match status" value="1"/>
</dbReference>
<dbReference type="SUPFAM" id="SSF51197">
    <property type="entry name" value="Clavaminate synthase-like"/>
    <property type="match status" value="1"/>
</dbReference>
<comment type="caution">
    <text evidence="3">The sequence shown here is derived from an EMBL/GenBank/DDBJ whole genome shotgun (WGS) entry which is preliminary data.</text>
</comment>
<keyword evidence="4" id="KW-1185">Reference proteome</keyword>
<keyword evidence="1" id="KW-0560">Oxidoreductase</keyword>
<evidence type="ECO:0000259" key="2">
    <source>
        <dbReference type="Pfam" id="PF02668"/>
    </source>
</evidence>
<dbReference type="InterPro" id="IPR042098">
    <property type="entry name" value="TauD-like_sf"/>
</dbReference>
<evidence type="ECO:0000313" key="3">
    <source>
        <dbReference type="EMBL" id="KKY19986.1"/>
    </source>
</evidence>
<evidence type="ECO:0000313" key="4">
    <source>
        <dbReference type="Proteomes" id="UP000053317"/>
    </source>
</evidence>
<evidence type="ECO:0000256" key="1">
    <source>
        <dbReference type="ARBA" id="ARBA00023002"/>
    </source>
</evidence>
<proteinExistence type="predicted"/>
<keyword evidence="3" id="KW-0223">Dioxygenase</keyword>
<reference evidence="3 4" key="1">
    <citation type="submission" date="2015-05" db="EMBL/GenBank/DDBJ databases">
        <title>Distinctive expansion of gene families associated with plant cell wall degradation and secondary metabolism in the genomes of grapevine trunk pathogens.</title>
        <authorList>
            <person name="Lawrence D.P."/>
            <person name="Travadon R."/>
            <person name="Rolshausen P.E."/>
            <person name="Baumgartner K."/>
        </authorList>
    </citation>
    <scope>NUCLEOTIDE SEQUENCE [LARGE SCALE GENOMIC DNA]</scope>
    <source>
        <strain evidence="3">UCRPC4</strain>
    </source>
</reference>
<dbReference type="GO" id="GO:0051213">
    <property type="term" value="F:dioxygenase activity"/>
    <property type="evidence" value="ECO:0007669"/>
    <property type="project" value="UniProtKB-KW"/>
</dbReference>
<organism evidence="3 4">
    <name type="scientific">Phaeomoniella chlamydospora</name>
    <name type="common">Phaeoacremonium chlamydosporum</name>
    <dbReference type="NCBI Taxonomy" id="158046"/>
    <lineage>
        <taxon>Eukaryota</taxon>
        <taxon>Fungi</taxon>
        <taxon>Dikarya</taxon>
        <taxon>Ascomycota</taxon>
        <taxon>Pezizomycotina</taxon>
        <taxon>Eurotiomycetes</taxon>
        <taxon>Chaetothyriomycetidae</taxon>
        <taxon>Phaeomoniellales</taxon>
        <taxon>Phaeomoniellaceae</taxon>
        <taxon>Phaeomoniella</taxon>
    </lineage>
</organism>
<protein>
    <submittedName>
        <fullName evidence="3">Putative taurine catabolism dioxygenase family protein</fullName>
    </submittedName>
</protein>
<dbReference type="InterPro" id="IPR003819">
    <property type="entry name" value="TauD/TfdA-like"/>
</dbReference>
<accession>A0A0G2ECJ2</accession>
<dbReference type="PANTHER" id="PTHR10696">
    <property type="entry name" value="GAMMA-BUTYROBETAINE HYDROXYLASE-RELATED"/>
    <property type="match status" value="1"/>
</dbReference>
<dbReference type="Proteomes" id="UP000053317">
    <property type="component" value="Unassembled WGS sequence"/>
</dbReference>